<proteinExistence type="predicted"/>
<protein>
    <submittedName>
        <fullName evidence="2">Uncharacterized protein</fullName>
    </submittedName>
</protein>
<evidence type="ECO:0000256" key="1">
    <source>
        <dbReference type="SAM" id="MobiDB-lite"/>
    </source>
</evidence>
<sequence length="182" mass="21152">MCDKYPRLAMKIFGDALFIKMPSNTSINRAQRIVEQIDIRLSINCPCEIDSRSLTTEQRYTSIADHCHVSLRKFTHTGIYKHCTISATITLDYENYLHVSIHIIGLVKQYIHMSFTIPSDAEAIREERQDAVRNDGEKKRNIEWKKTRYVTLMATVEPEKKYRTRAMRTGNKNGDGRGRKVK</sequence>
<organism evidence="2 3">
    <name type="scientific">Trachymyrmex septentrionalis</name>
    <dbReference type="NCBI Taxonomy" id="34720"/>
    <lineage>
        <taxon>Eukaryota</taxon>
        <taxon>Metazoa</taxon>
        <taxon>Ecdysozoa</taxon>
        <taxon>Arthropoda</taxon>
        <taxon>Hexapoda</taxon>
        <taxon>Insecta</taxon>
        <taxon>Pterygota</taxon>
        <taxon>Neoptera</taxon>
        <taxon>Endopterygota</taxon>
        <taxon>Hymenoptera</taxon>
        <taxon>Apocrita</taxon>
        <taxon>Aculeata</taxon>
        <taxon>Formicoidea</taxon>
        <taxon>Formicidae</taxon>
        <taxon>Myrmicinae</taxon>
        <taxon>Trachymyrmex</taxon>
    </lineage>
</organism>
<evidence type="ECO:0000313" key="3">
    <source>
        <dbReference type="Proteomes" id="UP000078541"/>
    </source>
</evidence>
<dbReference type="STRING" id="34720.A0A151JZ34"/>
<accession>A0A151JZ34</accession>
<feature type="region of interest" description="Disordered" evidence="1">
    <location>
        <begin position="161"/>
        <end position="182"/>
    </location>
</feature>
<dbReference type="EMBL" id="KQ981425">
    <property type="protein sequence ID" value="KYN41783.1"/>
    <property type="molecule type" value="Genomic_DNA"/>
</dbReference>
<dbReference type="Proteomes" id="UP000078541">
    <property type="component" value="Unassembled WGS sequence"/>
</dbReference>
<gene>
    <name evidence="2" type="ORF">ALC56_03802</name>
</gene>
<dbReference type="AlphaFoldDB" id="A0A151JZ34"/>
<evidence type="ECO:0000313" key="2">
    <source>
        <dbReference type="EMBL" id="KYN41783.1"/>
    </source>
</evidence>
<keyword evidence="3" id="KW-1185">Reference proteome</keyword>
<name>A0A151JZ34_9HYME</name>
<reference evidence="2 3" key="1">
    <citation type="submission" date="2016-03" db="EMBL/GenBank/DDBJ databases">
        <title>Trachymyrmex septentrionalis WGS genome.</title>
        <authorList>
            <person name="Nygaard S."/>
            <person name="Hu H."/>
            <person name="Boomsma J."/>
            <person name="Zhang G."/>
        </authorList>
    </citation>
    <scope>NUCLEOTIDE SEQUENCE [LARGE SCALE GENOMIC DNA]</scope>
    <source>
        <strain evidence="2">Tsep2-gDNA-1</strain>
        <tissue evidence="2">Whole body</tissue>
    </source>
</reference>